<dbReference type="OrthoDB" id="95118at2759"/>
<feature type="signal peptide" evidence="3">
    <location>
        <begin position="1"/>
        <end position="20"/>
    </location>
</feature>
<keyword evidence="2" id="KW-0326">Glycosidase</keyword>
<evidence type="ECO:0000313" key="4">
    <source>
        <dbReference type="EMBL" id="CEG39402.1"/>
    </source>
</evidence>
<dbReference type="InterPro" id="IPR013319">
    <property type="entry name" value="GH11/12"/>
</dbReference>
<dbReference type="GeneID" id="36404706"/>
<dbReference type="Proteomes" id="UP000054928">
    <property type="component" value="Unassembled WGS sequence"/>
</dbReference>
<sequence>MKFFCPATIALAATASIAQATSLCGPSNNDNALIQIGLFKVLHNNWESPGTQCSVVDYTADYSIGFHTRLNIPETTSYETDHYHYPSSHYKTFAATEVQVEAKVIASISSISTTLNHIYTSDGLLVSNVAISLFTGYQSIDAAIMIWTALYGNCEPESTTGKPINTQILVIAGVSFDLYEGYLTDHKVYSFVPKSSMNYYSGDLKLFLNVLVDLKLVSNDHILQKVQGEGVSYKHHPIPYPSAREASSCHGAHKDVQPIKIGLDPAQQTGFSRLQAQITPIFAD</sequence>
<keyword evidence="5" id="KW-1185">Reference proteome</keyword>
<dbReference type="InterPro" id="IPR002594">
    <property type="entry name" value="GH12"/>
</dbReference>
<keyword evidence="2 4" id="KW-0378">Hydrolase</keyword>
<dbReference type="STRING" id="4781.A0A0P1AG31"/>
<accession>A0A0P1AG31</accession>
<organism evidence="4 5">
    <name type="scientific">Plasmopara halstedii</name>
    <name type="common">Downy mildew of sunflower</name>
    <dbReference type="NCBI Taxonomy" id="4781"/>
    <lineage>
        <taxon>Eukaryota</taxon>
        <taxon>Sar</taxon>
        <taxon>Stramenopiles</taxon>
        <taxon>Oomycota</taxon>
        <taxon>Peronosporomycetes</taxon>
        <taxon>Peronosporales</taxon>
        <taxon>Peronosporaceae</taxon>
        <taxon>Plasmopara</taxon>
    </lineage>
</organism>
<dbReference type="SUPFAM" id="SSF49899">
    <property type="entry name" value="Concanavalin A-like lectins/glucanases"/>
    <property type="match status" value="1"/>
</dbReference>
<proteinExistence type="inferred from homology"/>
<keyword evidence="3" id="KW-0732">Signal</keyword>
<name>A0A0P1AG31_PLAHL</name>
<dbReference type="OMA" id="TIAWHMR"/>
<reference evidence="5" key="1">
    <citation type="submission" date="2014-09" db="EMBL/GenBank/DDBJ databases">
        <authorList>
            <person name="Sharma Rahul"/>
            <person name="Thines Marco"/>
        </authorList>
    </citation>
    <scope>NUCLEOTIDE SEQUENCE [LARGE SCALE GENOMIC DNA]</scope>
</reference>
<feature type="chain" id="PRO_5006058644" evidence="3">
    <location>
        <begin position="21"/>
        <end position="284"/>
    </location>
</feature>
<dbReference type="Gene3D" id="2.60.120.180">
    <property type="match status" value="1"/>
</dbReference>
<keyword evidence="2" id="KW-0624">Polysaccharide degradation</keyword>
<comment type="similarity">
    <text evidence="1 2">Belongs to the glycosyl hydrolase 12 (cellulase H) family.</text>
</comment>
<protein>
    <submittedName>
        <fullName evidence="4">Glycoside hydrolase, family 12</fullName>
    </submittedName>
</protein>
<dbReference type="Pfam" id="PF01670">
    <property type="entry name" value="Glyco_hydro_12"/>
    <property type="match status" value="1"/>
</dbReference>
<evidence type="ECO:0000256" key="1">
    <source>
        <dbReference type="ARBA" id="ARBA00005519"/>
    </source>
</evidence>
<dbReference type="GO" id="GO:0000272">
    <property type="term" value="P:polysaccharide catabolic process"/>
    <property type="evidence" value="ECO:0007669"/>
    <property type="project" value="UniProtKB-KW"/>
</dbReference>
<dbReference type="GO" id="GO:0008810">
    <property type="term" value="F:cellulase activity"/>
    <property type="evidence" value="ECO:0007669"/>
    <property type="project" value="InterPro"/>
</dbReference>
<dbReference type="EMBL" id="CCYD01000428">
    <property type="protein sequence ID" value="CEG39402.1"/>
    <property type="molecule type" value="Genomic_DNA"/>
</dbReference>
<evidence type="ECO:0000313" key="5">
    <source>
        <dbReference type="Proteomes" id="UP000054928"/>
    </source>
</evidence>
<dbReference type="AlphaFoldDB" id="A0A0P1AG31"/>
<dbReference type="InterPro" id="IPR013320">
    <property type="entry name" value="ConA-like_dom_sf"/>
</dbReference>
<keyword evidence="2" id="KW-0119">Carbohydrate metabolism</keyword>
<dbReference type="RefSeq" id="XP_024575771.1">
    <property type="nucleotide sequence ID" value="XM_024724945.1"/>
</dbReference>
<evidence type="ECO:0000256" key="2">
    <source>
        <dbReference type="RuleBase" id="RU361163"/>
    </source>
</evidence>
<dbReference type="PANTHER" id="PTHR34002">
    <property type="entry name" value="BLR1656 PROTEIN"/>
    <property type="match status" value="1"/>
</dbReference>
<evidence type="ECO:0000256" key="3">
    <source>
        <dbReference type="SAM" id="SignalP"/>
    </source>
</evidence>
<dbReference type="PANTHER" id="PTHR34002:SF9">
    <property type="entry name" value="XYLOGLUCAN-SPECIFIC ENDO-BETA-1,4-GLUCANASE A"/>
    <property type="match status" value="1"/>
</dbReference>